<accession>A0A5J6LAZ1</accession>
<organism evidence="1 2">
    <name type="scientific">Nitrincola iocasae</name>
    <dbReference type="NCBI Taxonomy" id="2614693"/>
    <lineage>
        <taxon>Bacteria</taxon>
        <taxon>Pseudomonadati</taxon>
        <taxon>Pseudomonadota</taxon>
        <taxon>Gammaproteobacteria</taxon>
        <taxon>Oceanospirillales</taxon>
        <taxon>Oceanospirillaceae</taxon>
        <taxon>Nitrincola</taxon>
    </lineage>
</organism>
<proteinExistence type="predicted"/>
<sequence>MSEISILDPAHPNLVAYSSMTGITDTQLALDVGDITATLTNATQVTDIVGHALQVNENGAADLGNVFDDLVSAPGALFSIGFFVRGSNLDNLFTKLGDSNHNENSRQFTIRTVNGYVGMLWYGNLGGTSLRDVRATEAPINDNEVYHVGIAYNGASNTNNGLDRVTIRINGHEVAKTMAISYGNFPEIIPSGPARVGIGAALGSTGIAKYSSVAIFDELRIYNTLLTHAEWQELVEVKYPYFLAGSVEKNSQPYLTQVRLYDAATAQLIAIVNTDADGNYQKALPTDDPIYVFPDPPSGYKPLAHAPIIPVLRNL</sequence>
<gene>
    <name evidence="1" type="ORF">F5I99_03670</name>
</gene>
<dbReference type="AlphaFoldDB" id="A0A5J6LAZ1"/>
<evidence type="ECO:0000313" key="2">
    <source>
        <dbReference type="Proteomes" id="UP000325606"/>
    </source>
</evidence>
<protein>
    <submittedName>
        <fullName evidence="1">LamG domain-containing protein</fullName>
    </submittedName>
</protein>
<dbReference type="Gene3D" id="2.60.120.200">
    <property type="match status" value="1"/>
</dbReference>
<dbReference type="EMBL" id="CP044222">
    <property type="protein sequence ID" value="QEW05660.1"/>
    <property type="molecule type" value="Genomic_DNA"/>
</dbReference>
<dbReference type="InterPro" id="IPR013320">
    <property type="entry name" value="ConA-like_dom_sf"/>
</dbReference>
<dbReference type="SUPFAM" id="SSF49899">
    <property type="entry name" value="Concanavalin A-like lectins/glucanases"/>
    <property type="match status" value="1"/>
</dbReference>
<dbReference type="Proteomes" id="UP000325606">
    <property type="component" value="Chromosome"/>
</dbReference>
<dbReference type="RefSeq" id="WP_151053704.1">
    <property type="nucleotide sequence ID" value="NZ_CP044222.1"/>
</dbReference>
<reference evidence="1 2" key="1">
    <citation type="submission" date="2019-09" db="EMBL/GenBank/DDBJ databases">
        <title>Nitrincola iocasae sp. nov., a bacterium isolated from the sediment collected at a cold seep field in South China Sea.</title>
        <authorList>
            <person name="Zhang H."/>
            <person name="Wang H."/>
            <person name="Li C."/>
        </authorList>
    </citation>
    <scope>NUCLEOTIDE SEQUENCE [LARGE SCALE GENOMIC DNA]</scope>
    <source>
        <strain evidence="1 2">KXZD1103</strain>
    </source>
</reference>
<evidence type="ECO:0000313" key="1">
    <source>
        <dbReference type="EMBL" id="QEW05660.1"/>
    </source>
</evidence>
<name>A0A5J6LAZ1_9GAMM</name>
<dbReference type="KEGG" id="nik:F5I99_03670"/>
<keyword evidence="2" id="KW-1185">Reference proteome</keyword>